<dbReference type="OMA" id="IMIPATG"/>
<dbReference type="Pfam" id="PF04218">
    <property type="entry name" value="CENP-B_N"/>
    <property type="match status" value="1"/>
</dbReference>
<dbReference type="InterPro" id="IPR010982">
    <property type="entry name" value="Lambda_DNA-bd_dom_sf"/>
</dbReference>
<dbReference type="PANTHER" id="PTHR36924:SF1">
    <property type="entry name" value="ANTITOXIN HIGA-1"/>
    <property type="match status" value="1"/>
</dbReference>
<dbReference type="InterPro" id="IPR013430">
    <property type="entry name" value="Toxin_antidote_HigA"/>
</dbReference>
<dbReference type="GO" id="GO:0003677">
    <property type="term" value="F:DNA binding"/>
    <property type="evidence" value="ECO:0007669"/>
    <property type="project" value="UniProtKB-KW"/>
</dbReference>
<keyword evidence="1" id="KW-0238">DNA-binding</keyword>
<evidence type="ECO:0000313" key="3">
    <source>
        <dbReference type="EMBL" id="VTZ61439.1"/>
    </source>
</evidence>
<evidence type="ECO:0000259" key="2">
    <source>
        <dbReference type="Pfam" id="PF04218"/>
    </source>
</evidence>
<accession>A0A508WXA4</accession>
<dbReference type="AlphaFoldDB" id="A0A508WXA4"/>
<dbReference type="PANTHER" id="PTHR36924">
    <property type="entry name" value="ANTITOXIN HIGA-1"/>
    <property type="match status" value="1"/>
</dbReference>
<protein>
    <submittedName>
        <fullName evidence="3">Putative plasmid maintenance system antidote protein, XRE family</fullName>
    </submittedName>
</protein>
<feature type="domain" description="HTH psq-type" evidence="2">
    <location>
        <begin position="29"/>
        <end position="54"/>
    </location>
</feature>
<sequence>MATDTQRHPSIGPAHPGEMLGEIMIPATGRSKAEIARRLGVSRSTLYDILNQKQPVTPAIAVRLGKLFGDGPGIRMQAAYDTWHAGVRSTSAALRPWVDLLHVSFNRIRLKDKNMQQIKVLQRPLCV</sequence>
<evidence type="ECO:0000256" key="1">
    <source>
        <dbReference type="ARBA" id="ARBA00023125"/>
    </source>
</evidence>
<dbReference type="InterPro" id="IPR007889">
    <property type="entry name" value="HTH_Psq"/>
</dbReference>
<dbReference type="CDD" id="cd00093">
    <property type="entry name" value="HTH_XRE"/>
    <property type="match status" value="1"/>
</dbReference>
<reference evidence="3" key="1">
    <citation type="submission" date="2019-06" db="EMBL/GenBank/DDBJ databases">
        <authorList>
            <person name="Le Quere A."/>
            <person name="Colella S."/>
        </authorList>
    </citation>
    <scope>NUCLEOTIDE SEQUENCE</scope>
    <source>
        <strain evidence="3">EmedicaeMD41</strain>
    </source>
</reference>
<dbReference type="Proteomes" id="UP000507954">
    <property type="component" value="Unassembled WGS sequence"/>
</dbReference>
<dbReference type="Gene3D" id="1.10.260.40">
    <property type="entry name" value="lambda repressor-like DNA-binding domains"/>
    <property type="match status" value="1"/>
</dbReference>
<organism evidence="3">
    <name type="scientific">Sinorhizobium medicae</name>
    <dbReference type="NCBI Taxonomy" id="110321"/>
    <lineage>
        <taxon>Bacteria</taxon>
        <taxon>Pseudomonadati</taxon>
        <taxon>Pseudomonadota</taxon>
        <taxon>Alphaproteobacteria</taxon>
        <taxon>Hyphomicrobiales</taxon>
        <taxon>Rhizobiaceae</taxon>
        <taxon>Sinorhizobium/Ensifer group</taxon>
        <taxon>Sinorhizobium</taxon>
    </lineage>
</organism>
<dbReference type="EMBL" id="CABFNB010000092">
    <property type="protein sequence ID" value="VTZ61439.1"/>
    <property type="molecule type" value="Genomic_DNA"/>
</dbReference>
<dbReference type="SUPFAM" id="SSF47413">
    <property type="entry name" value="lambda repressor-like DNA-binding domains"/>
    <property type="match status" value="1"/>
</dbReference>
<dbReference type="InterPro" id="IPR001387">
    <property type="entry name" value="Cro/C1-type_HTH"/>
</dbReference>
<gene>
    <name evidence="3" type="ORF">EMEDMD4_270215</name>
</gene>
<dbReference type="NCBIfam" id="TIGR02607">
    <property type="entry name" value="antidote_HigA"/>
    <property type="match status" value="1"/>
</dbReference>
<name>A0A508WXA4_9HYPH</name>
<proteinExistence type="predicted"/>